<evidence type="ECO:0000313" key="2">
    <source>
        <dbReference type="EMBL" id="SVD26143.1"/>
    </source>
</evidence>
<name>A0A382TVX0_9ZZZZ</name>
<feature type="non-terminal residue" evidence="2">
    <location>
        <position position="50"/>
    </location>
</feature>
<reference evidence="2" key="1">
    <citation type="submission" date="2018-05" db="EMBL/GenBank/DDBJ databases">
        <authorList>
            <person name="Lanie J.A."/>
            <person name="Ng W.-L."/>
            <person name="Kazmierczak K.M."/>
            <person name="Andrzejewski T.M."/>
            <person name="Davidsen T.M."/>
            <person name="Wayne K.J."/>
            <person name="Tettelin H."/>
            <person name="Glass J.I."/>
            <person name="Rusch D."/>
            <person name="Podicherti R."/>
            <person name="Tsui H.-C.T."/>
            <person name="Winkler M.E."/>
        </authorList>
    </citation>
    <scope>NUCLEOTIDE SEQUENCE</scope>
</reference>
<keyword evidence="1" id="KW-0472">Membrane</keyword>
<evidence type="ECO:0000256" key="1">
    <source>
        <dbReference type="SAM" id="Phobius"/>
    </source>
</evidence>
<sequence length="50" mass="5195">MSIWGRIIGGAIGWSLLGPFGIIIGSIIGSKISSKGSFGFGSRAQPQQIF</sequence>
<organism evidence="2">
    <name type="scientific">marine metagenome</name>
    <dbReference type="NCBI Taxonomy" id="408172"/>
    <lineage>
        <taxon>unclassified sequences</taxon>
        <taxon>metagenomes</taxon>
        <taxon>ecological metagenomes</taxon>
    </lineage>
</organism>
<gene>
    <name evidence="2" type="ORF">METZ01_LOCUS378997</name>
</gene>
<accession>A0A382TVX0</accession>
<dbReference type="AlphaFoldDB" id="A0A382TVX0"/>
<dbReference type="EMBL" id="UINC01139537">
    <property type="protein sequence ID" value="SVD26143.1"/>
    <property type="molecule type" value="Genomic_DNA"/>
</dbReference>
<proteinExistence type="predicted"/>
<feature type="transmembrane region" description="Helical" evidence="1">
    <location>
        <begin position="6"/>
        <end position="28"/>
    </location>
</feature>
<keyword evidence="1" id="KW-0812">Transmembrane</keyword>
<keyword evidence="1" id="KW-1133">Transmembrane helix</keyword>
<protein>
    <submittedName>
        <fullName evidence="2">Uncharacterized protein</fullName>
    </submittedName>
</protein>